<protein>
    <submittedName>
        <fullName evidence="1">7290_t:CDS:1</fullName>
    </submittedName>
</protein>
<keyword evidence="2" id="KW-1185">Reference proteome</keyword>
<organism evidence="1 2">
    <name type="scientific">Dentiscutata heterogama</name>
    <dbReference type="NCBI Taxonomy" id="1316150"/>
    <lineage>
        <taxon>Eukaryota</taxon>
        <taxon>Fungi</taxon>
        <taxon>Fungi incertae sedis</taxon>
        <taxon>Mucoromycota</taxon>
        <taxon>Glomeromycotina</taxon>
        <taxon>Glomeromycetes</taxon>
        <taxon>Diversisporales</taxon>
        <taxon>Gigasporaceae</taxon>
        <taxon>Dentiscutata</taxon>
    </lineage>
</organism>
<gene>
    <name evidence="1" type="ORF">DHETER_LOCUS9658</name>
</gene>
<comment type="caution">
    <text evidence="1">The sequence shown here is derived from an EMBL/GenBank/DDBJ whole genome shotgun (WGS) entry which is preliminary data.</text>
</comment>
<reference evidence="1" key="1">
    <citation type="submission" date="2021-06" db="EMBL/GenBank/DDBJ databases">
        <authorList>
            <person name="Kallberg Y."/>
            <person name="Tangrot J."/>
            <person name="Rosling A."/>
        </authorList>
    </citation>
    <scope>NUCLEOTIDE SEQUENCE</scope>
    <source>
        <strain evidence="1">IL203A</strain>
    </source>
</reference>
<sequence>VYAKENELVKTQEVSIQALAKDNIVKFTNPYKVTGKEDLKKQAILVK</sequence>
<name>A0ACA9NJL9_9GLOM</name>
<dbReference type="EMBL" id="CAJVPU010017350">
    <property type="protein sequence ID" value="CAG8658940.1"/>
    <property type="molecule type" value="Genomic_DNA"/>
</dbReference>
<dbReference type="Proteomes" id="UP000789702">
    <property type="component" value="Unassembled WGS sequence"/>
</dbReference>
<proteinExistence type="predicted"/>
<feature type="non-terminal residue" evidence="1">
    <location>
        <position position="1"/>
    </location>
</feature>
<evidence type="ECO:0000313" key="2">
    <source>
        <dbReference type="Proteomes" id="UP000789702"/>
    </source>
</evidence>
<feature type="non-terminal residue" evidence="1">
    <location>
        <position position="47"/>
    </location>
</feature>
<accession>A0ACA9NJL9</accession>
<evidence type="ECO:0000313" key="1">
    <source>
        <dbReference type="EMBL" id="CAG8658940.1"/>
    </source>
</evidence>